<dbReference type="PANTHER" id="PTHR30111:SF1">
    <property type="entry name" value="33 KDA CHAPERONIN"/>
    <property type="match status" value="1"/>
</dbReference>
<dbReference type="SUPFAM" id="SSF64397">
    <property type="entry name" value="Hsp33 domain"/>
    <property type="match status" value="1"/>
</dbReference>
<dbReference type="RefSeq" id="WP_066668908.1">
    <property type="nucleotide sequence ID" value="NZ_CP016171.1"/>
</dbReference>
<dbReference type="EMBL" id="CP016171">
    <property type="protein sequence ID" value="ANN71354.1"/>
    <property type="molecule type" value="Genomic_DNA"/>
</dbReference>
<keyword evidence="1" id="KW-0963">Cytoplasm</keyword>
<dbReference type="CDD" id="cd00498">
    <property type="entry name" value="Hsp33"/>
    <property type="match status" value="1"/>
</dbReference>
<evidence type="ECO:0000256" key="4">
    <source>
        <dbReference type="ARBA" id="ARBA00023186"/>
    </source>
</evidence>
<evidence type="ECO:0000313" key="7">
    <source>
        <dbReference type="Proteomes" id="UP000092213"/>
    </source>
</evidence>
<evidence type="ECO:0000256" key="3">
    <source>
        <dbReference type="ARBA" id="ARBA00023157"/>
    </source>
</evidence>
<dbReference type="GO" id="GO:0044183">
    <property type="term" value="F:protein folding chaperone"/>
    <property type="evidence" value="ECO:0007669"/>
    <property type="project" value="TreeGrafter"/>
</dbReference>
<dbReference type="PIRSF" id="PIRSF005261">
    <property type="entry name" value="Heat_shock_Hsp33"/>
    <property type="match status" value="1"/>
</dbReference>
<dbReference type="AlphaFoldDB" id="A0A193FWE8"/>
<gene>
    <name evidence="6" type="ORF">BAU08_08410</name>
</gene>
<evidence type="ECO:0000256" key="1">
    <source>
        <dbReference type="ARBA" id="ARBA00022490"/>
    </source>
</evidence>
<dbReference type="Gene3D" id="3.90.1280.10">
    <property type="entry name" value="HSP33 redox switch-like"/>
    <property type="match status" value="1"/>
</dbReference>
<keyword evidence="5" id="KW-0676">Redox-active center</keyword>
<dbReference type="InterPro" id="IPR023212">
    <property type="entry name" value="Hsp33_helix_hairpin_bin_dom_sf"/>
</dbReference>
<dbReference type="Pfam" id="PF01430">
    <property type="entry name" value="HSP33"/>
    <property type="match status" value="1"/>
</dbReference>
<dbReference type="Gene3D" id="1.10.287.480">
    <property type="entry name" value="helix hairpin bin"/>
    <property type="match status" value="1"/>
</dbReference>
<dbReference type="GO" id="GO:0042026">
    <property type="term" value="P:protein refolding"/>
    <property type="evidence" value="ECO:0007669"/>
    <property type="project" value="TreeGrafter"/>
</dbReference>
<sequence length="306" mass="33934">MTDLLKKYLFEDRTVRVQAVRLHDTWRAAQVNHEYPLAVKRLLGELIAASTLLAANLKFEGSLVMQIQGDGPIALVVVECRADLSLRATVKLRQDRVVPDTGTMQSLMNPGGNGRFIVVLDPQRKTPGQQPYQGIVPIVGETVADALSHYMQQSEQLETRLWLAADDNHAAGMLLQRLPGQGGTAQTPEAAEETWNRAVHLTETLGSDELLATDIDTLIHRLYWEETLLTFDPAGVRWHCPCNRAKVADMLRMLGRAEIEDILAERGQVEVACDFCGKPYLFDAVDCAGLFTESQALPEQDPPTVH</sequence>
<evidence type="ECO:0000256" key="2">
    <source>
        <dbReference type="ARBA" id="ARBA00022833"/>
    </source>
</evidence>
<accession>A0A193FWE8</accession>
<dbReference type="SUPFAM" id="SSF118352">
    <property type="entry name" value="HSP33 redox switch-like"/>
    <property type="match status" value="1"/>
</dbReference>
<keyword evidence="2" id="KW-0862">Zinc</keyword>
<proteinExistence type="predicted"/>
<dbReference type="Proteomes" id="UP000092213">
    <property type="component" value="Chromosome"/>
</dbReference>
<organism evidence="6 7">
    <name type="scientific">Bordetella bronchialis</name>
    <dbReference type="NCBI Taxonomy" id="463025"/>
    <lineage>
        <taxon>Bacteria</taxon>
        <taxon>Pseudomonadati</taxon>
        <taxon>Pseudomonadota</taxon>
        <taxon>Betaproteobacteria</taxon>
        <taxon>Burkholderiales</taxon>
        <taxon>Alcaligenaceae</taxon>
        <taxon>Bordetella</taxon>
    </lineage>
</organism>
<protein>
    <submittedName>
        <fullName evidence="6">Hsp33 chaperonin</fullName>
    </submittedName>
</protein>
<dbReference type="InterPro" id="IPR016153">
    <property type="entry name" value="Heat_shock_Hsp33_N"/>
</dbReference>
<reference evidence="6 7" key="1">
    <citation type="submission" date="2016-06" db="EMBL/GenBank/DDBJ databases">
        <title>Complete genome sequences of Bordetella bronchialis and Bordetella flabilis.</title>
        <authorList>
            <person name="LiPuma J.J."/>
            <person name="Spilker T."/>
        </authorList>
    </citation>
    <scope>NUCLEOTIDE SEQUENCE [LARGE SCALE GENOMIC DNA]</scope>
    <source>
        <strain evidence="6 7">AU17976</strain>
    </source>
</reference>
<dbReference type="GO" id="GO:0005737">
    <property type="term" value="C:cytoplasm"/>
    <property type="evidence" value="ECO:0007669"/>
    <property type="project" value="InterPro"/>
</dbReference>
<keyword evidence="3" id="KW-1015">Disulfide bond</keyword>
<dbReference type="Gene3D" id="3.55.30.10">
    <property type="entry name" value="Hsp33 domain"/>
    <property type="match status" value="1"/>
</dbReference>
<dbReference type="InterPro" id="IPR016154">
    <property type="entry name" value="Heat_shock_Hsp33_C"/>
</dbReference>
<evidence type="ECO:0000313" key="6">
    <source>
        <dbReference type="EMBL" id="ANN71354.1"/>
    </source>
</evidence>
<keyword evidence="4" id="KW-0143">Chaperone</keyword>
<dbReference type="STRING" id="463025.BAU08_08410"/>
<dbReference type="NCBIfam" id="NF001033">
    <property type="entry name" value="PRK00114.1"/>
    <property type="match status" value="1"/>
</dbReference>
<dbReference type="InterPro" id="IPR000397">
    <property type="entry name" value="Heat_shock_Hsp33"/>
</dbReference>
<dbReference type="PANTHER" id="PTHR30111">
    <property type="entry name" value="33 KDA CHAPERONIN"/>
    <property type="match status" value="1"/>
</dbReference>
<name>A0A193FWE8_9BORD</name>
<evidence type="ECO:0000256" key="5">
    <source>
        <dbReference type="ARBA" id="ARBA00023284"/>
    </source>
</evidence>
<dbReference type="GO" id="GO:0051082">
    <property type="term" value="F:unfolded protein binding"/>
    <property type="evidence" value="ECO:0007669"/>
    <property type="project" value="InterPro"/>
</dbReference>